<protein>
    <submittedName>
        <fullName evidence="5">SDR family oxidoreductase</fullName>
    </submittedName>
</protein>
<evidence type="ECO:0000259" key="4">
    <source>
        <dbReference type="SMART" id="SM00822"/>
    </source>
</evidence>
<dbReference type="SUPFAM" id="SSF51735">
    <property type="entry name" value="NAD(P)-binding Rossmann-fold domains"/>
    <property type="match status" value="1"/>
</dbReference>
<evidence type="ECO:0000256" key="3">
    <source>
        <dbReference type="RuleBase" id="RU000363"/>
    </source>
</evidence>
<dbReference type="InterPro" id="IPR002347">
    <property type="entry name" value="SDR_fam"/>
</dbReference>
<evidence type="ECO:0000256" key="1">
    <source>
        <dbReference type="ARBA" id="ARBA00006484"/>
    </source>
</evidence>
<proteinExistence type="inferred from homology"/>
<dbReference type="PRINTS" id="PR00081">
    <property type="entry name" value="GDHRDH"/>
</dbReference>
<evidence type="ECO:0000313" key="6">
    <source>
        <dbReference type="Proteomes" id="UP001139409"/>
    </source>
</evidence>
<dbReference type="FunFam" id="3.40.50.720:FF:000084">
    <property type="entry name" value="Short-chain dehydrogenase reductase"/>
    <property type="match status" value="1"/>
</dbReference>
<evidence type="ECO:0000256" key="2">
    <source>
        <dbReference type="ARBA" id="ARBA00023002"/>
    </source>
</evidence>
<dbReference type="AlphaFoldDB" id="A0A9X1HKW8"/>
<evidence type="ECO:0000313" key="5">
    <source>
        <dbReference type="EMBL" id="MCA6074139.1"/>
    </source>
</evidence>
<dbReference type="PRINTS" id="PR00080">
    <property type="entry name" value="SDRFAMILY"/>
</dbReference>
<dbReference type="SMART" id="SM00822">
    <property type="entry name" value="PKS_KR"/>
    <property type="match status" value="1"/>
</dbReference>
<dbReference type="InterPro" id="IPR057326">
    <property type="entry name" value="KR_dom"/>
</dbReference>
<name>A0A9X1HKW8_9BACT</name>
<sequence length="252" mass="26895">MNIDLTKKVVLVTGGSRGIGAAAVQHLAQAGATVACQYQRSREAAEKVKSKNPDRIFLFQCDLESAEGAFALVRKVTDQLGRIDVLINNAGMALNSAVSGKDEVWLADWDRTMAVNLRAAAILCREVLPFFTSQGSGVIINVSSRAAHRGDTEDYLAYAASKGGMEALTKSLARAYGKKGIAVFGIAPGFTRTDMAQDFIDTYGEDYASSDIALQQLTEPEDIAPFFVFLSSGLATHATGTTIDVNAGSYVR</sequence>
<comment type="caution">
    <text evidence="5">The sequence shown here is derived from an EMBL/GenBank/DDBJ whole genome shotgun (WGS) entry which is preliminary data.</text>
</comment>
<keyword evidence="2" id="KW-0560">Oxidoreductase</keyword>
<dbReference type="Proteomes" id="UP001139409">
    <property type="component" value="Unassembled WGS sequence"/>
</dbReference>
<dbReference type="EMBL" id="JAIXNE010000001">
    <property type="protein sequence ID" value="MCA6074139.1"/>
    <property type="molecule type" value="Genomic_DNA"/>
</dbReference>
<dbReference type="PANTHER" id="PTHR43639">
    <property type="entry name" value="OXIDOREDUCTASE, SHORT-CHAIN DEHYDROGENASE/REDUCTASE FAMILY (AFU_ORTHOLOGUE AFUA_5G02870)"/>
    <property type="match status" value="1"/>
</dbReference>
<dbReference type="InterPro" id="IPR036291">
    <property type="entry name" value="NAD(P)-bd_dom_sf"/>
</dbReference>
<accession>A0A9X1HKW8</accession>
<keyword evidence="6" id="KW-1185">Reference proteome</keyword>
<dbReference type="Gene3D" id="3.40.50.720">
    <property type="entry name" value="NAD(P)-binding Rossmann-like Domain"/>
    <property type="match status" value="1"/>
</dbReference>
<reference evidence="5" key="1">
    <citation type="submission" date="2021-09" db="EMBL/GenBank/DDBJ databases">
        <title>Fulvivirga sp. isolated from coastal sediment.</title>
        <authorList>
            <person name="Yu H."/>
        </authorList>
    </citation>
    <scope>NUCLEOTIDE SEQUENCE</scope>
    <source>
        <strain evidence="5">1062</strain>
    </source>
</reference>
<feature type="domain" description="Ketoreductase" evidence="4">
    <location>
        <begin position="8"/>
        <end position="189"/>
    </location>
</feature>
<dbReference type="GO" id="GO:0016491">
    <property type="term" value="F:oxidoreductase activity"/>
    <property type="evidence" value="ECO:0007669"/>
    <property type="project" value="UniProtKB-KW"/>
</dbReference>
<gene>
    <name evidence="5" type="ORF">LDX50_04630</name>
</gene>
<dbReference type="Pfam" id="PF00106">
    <property type="entry name" value="adh_short"/>
    <property type="match status" value="1"/>
</dbReference>
<dbReference type="RefSeq" id="WP_225697241.1">
    <property type="nucleotide sequence ID" value="NZ_JAIXNE010000001.1"/>
</dbReference>
<organism evidence="5 6">
    <name type="scientific">Fulvivirga sedimenti</name>
    <dbReference type="NCBI Taxonomy" id="2879465"/>
    <lineage>
        <taxon>Bacteria</taxon>
        <taxon>Pseudomonadati</taxon>
        <taxon>Bacteroidota</taxon>
        <taxon>Cytophagia</taxon>
        <taxon>Cytophagales</taxon>
        <taxon>Fulvivirgaceae</taxon>
        <taxon>Fulvivirga</taxon>
    </lineage>
</organism>
<dbReference type="PANTHER" id="PTHR43639:SF1">
    <property type="entry name" value="SHORT-CHAIN DEHYDROGENASE_REDUCTASE FAMILY PROTEIN"/>
    <property type="match status" value="1"/>
</dbReference>
<dbReference type="CDD" id="cd05233">
    <property type="entry name" value="SDR_c"/>
    <property type="match status" value="1"/>
</dbReference>
<comment type="similarity">
    <text evidence="1 3">Belongs to the short-chain dehydrogenases/reductases (SDR) family.</text>
</comment>